<name>T2KLU4_FORAG</name>
<protein>
    <submittedName>
        <fullName evidence="1">Lipoprotein</fullName>
    </submittedName>
</protein>
<dbReference type="RefSeq" id="WP_051774698.1">
    <property type="nucleotide sequence ID" value="NZ_HG315671.1"/>
</dbReference>
<dbReference type="PROSITE" id="PS51257">
    <property type="entry name" value="PROKAR_LIPOPROTEIN"/>
    <property type="match status" value="1"/>
</dbReference>
<keyword evidence="2" id="KW-1185">Reference proteome</keyword>
<sequence length="532" mass="59864">MRNKLYLGIILLFGALVGCQSDDMYDAPTELSDVGFYTSKGQAKELQLNIYDFMTFSDLSQGAIDHEWTLDTGISILEGPIERNDTDYESKIIHPGAQSSKEKTINLYFQESGTKWVRLYNTFKDSVTFRGNDGVDNYFLGSEWIDNKWVIDTTFRVKVYDTIIPEIIVKQNDQVVNHKSTDTIYVEAGEFLEFIDVTTIGEPTGRSWSIFDLETETNYATSNDSIANIQFNKLGNFRGSINSNRSGENIPSDGDVYRIPAPIKVIPSSKPFEINGDIYEREDETIVVTYNGEFAPFTNQEQFFTVMVNDIQFPVASVTIDENDGTKLNLKLVDPIYRPDVITVSYIGTEILSTDTRTASMFSDIPVIMDTTNLVPDNISNLDANDGTWTNYFDNQGIVSYSTDQAASGDYSLKLEIASGQANVSAEAVFSQPLIFEGDKTYVVSYKMFIAEGATGIAPPSQINLFLIQNWGWQLWNNFEHPIGEWVTVTAEYNSTIPLSKFYLRVLSNADNTTDATVYFDDFSILVKEERP</sequence>
<dbReference type="STRING" id="1347342.BN863_21400"/>
<reference evidence="1 2" key="1">
    <citation type="journal article" date="2013" name="Appl. Environ. Microbiol.">
        <title>The genome of the alga-associated marine flavobacterium Formosa agariphila KMM 3901T reveals a broad potential for degradation of algal polysaccharides.</title>
        <authorList>
            <person name="Mann A.J."/>
            <person name="Hahnke R.L."/>
            <person name="Huang S."/>
            <person name="Werner J."/>
            <person name="Xing P."/>
            <person name="Barbeyron T."/>
            <person name="Huettel B."/>
            <person name="Stueber K."/>
            <person name="Reinhardt R."/>
            <person name="Harder J."/>
            <person name="Gloeckner F.O."/>
            <person name="Amann R.I."/>
            <person name="Teeling H."/>
        </authorList>
    </citation>
    <scope>NUCLEOTIDE SEQUENCE [LARGE SCALE GENOMIC DNA]</scope>
    <source>
        <strain evidence="2">DSM 15362 / KCTC 12365 / LMG 23005 / KMM 3901</strain>
    </source>
</reference>
<dbReference type="Proteomes" id="UP000016160">
    <property type="component" value="Chromosome"/>
</dbReference>
<dbReference type="OrthoDB" id="1410018at2"/>
<dbReference type="HOGENOM" id="CLU_523529_0_0_10"/>
<proteinExistence type="predicted"/>
<gene>
    <name evidence="1" type="ORF">BN863_21400</name>
</gene>
<dbReference type="InterPro" id="IPR008979">
    <property type="entry name" value="Galactose-bd-like_sf"/>
</dbReference>
<evidence type="ECO:0000313" key="1">
    <source>
        <dbReference type="EMBL" id="CDF79852.1"/>
    </source>
</evidence>
<dbReference type="AlphaFoldDB" id="T2KLU4"/>
<accession>T2KLU4</accession>
<evidence type="ECO:0000313" key="2">
    <source>
        <dbReference type="Proteomes" id="UP000016160"/>
    </source>
</evidence>
<keyword evidence="1" id="KW-0449">Lipoprotein</keyword>
<dbReference type="eggNOG" id="ENOG502ZA7H">
    <property type="taxonomic scope" value="Bacteria"/>
</dbReference>
<dbReference type="Gene3D" id="2.60.120.260">
    <property type="entry name" value="Galactose-binding domain-like"/>
    <property type="match status" value="1"/>
</dbReference>
<dbReference type="PATRIC" id="fig|1347342.6.peg.2147"/>
<organism evidence="1 2">
    <name type="scientific">Formosa agariphila (strain DSM 15362 / KCTC 12365 / LMG 23005 / KMM 3901 / M-2Alg 35-1)</name>
    <dbReference type="NCBI Taxonomy" id="1347342"/>
    <lineage>
        <taxon>Bacteria</taxon>
        <taxon>Pseudomonadati</taxon>
        <taxon>Bacteroidota</taxon>
        <taxon>Flavobacteriia</taxon>
        <taxon>Flavobacteriales</taxon>
        <taxon>Flavobacteriaceae</taxon>
        <taxon>Formosa</taxon>
    </lineage>
</organism>
<dbReference type="EMBL" id="HG315671">
    <property type="protein sequence ID" value="CDF79852.1"/>
    <property type="molecule type" value="Genomic_DNA"/>
</dbReference>
<dbReference type="SUPFAM" id="SSF49785">
    <property type="entry name" value="Galactose-binding domain-like"/>
    <property type="match status" value="1"/>
</dbReference>